<gene>
    <name evidence="2" type="ORF">ACOF00016_LOCUS18032</name>
</gene>
<dbReference type="Pfam" id="PF01738">
    <property type="entry name" value="DLH"/>
    <property type="match status" value="1"/>
</dbReference>
<dbReference type="InterPro" id="IPR050261">
    <property type="entry name" value="FrsA_esterase"/>
</dbReference>
<dbReference type="SUPFAM" id="SSF53474">
    <property type="entry name" value="alpha/beta-Hydrolases"/>
    <property type="match status" value="1"/>
</dbReference>
<name>A0A7S3LFM0_9STRA</name>
<dbReference type="AlphaFoldDB" id="A0A7S3LFM0"/>
<sequence>MVIRRALAAAAYLQFHSLPFFLSLSRPSLHSVCRSRTTTARLSAMTRGDWQPLDPDSLVSAPCLIEQTLCQPSDAQAQLAKDFDYAKAVLDSWKEDEEFSWKAVWRPVIYQDESGSNLHGYCIRREAKEGETGKMIPGIIFFHTGAGPHDMFLLYKAVSLVNSMEEDCVVFIADILGDESGWAWDPDRTRYSAARENVLVVETNANSGPYRPLLQQRIQAALDYLSNNECVDRYAAFGWCLGGHPILEISRMTNARSTFKALVTFHGVFDGLPSPTDSDEESSGSVDVLICHGTEDPFVSDENLEKALATLQAHRFRTSLLQLPAKHGFTNPAQDFNENPAFAFDAESATKAWRQATNLVRQKLW</sequence>
<dbReference type="PANTHER" id="PTHR22946:SF0">
    <property type="entry name" value="DIENELACTONE HYDROLASE DOMAIN-CONTAINING PROTEIN"/>
    <property type="match status" value="1"/>
</dbReference>
<proteinExistence type="predicted"/>
<dbReference type="InterPro" id="IPR002925">
    <property type="entry name" value="Dienelactn_hydro"/>
</dbReference>
<feature type="domain" description="Dienelactone hydrolase" evidence="1">
    <location>
        <begin position="212"/>
        <end position="362"/>
    </location>
</feature>
<reference evidence="2" key="1">
    <citation type="submission" date="2021-01" db="EMBL/GenBank/DDBJ databases">
        <authorList>
            <person name="Corre E."/>
            <person name="Pelletier E."/>
            <person name="Niang G."/>
            <person name="Scheremetjew M."/>
            <person name="Finn R."/>
            <person name="Kale V."/>
            <person name="Holt S."/>
            <person name="Cochrane G."/>
            <person name="Meng A."/>
            <person name="Brown T."/>
            <person name="Cohen L."/>
        </authorList>
    </citation>
    <scope>NUCLEOTIDE SEQUENCE</scope>
    <source>
        <strain evidence="2">CCMP127</strain>
    </source>
</reference>
<dbReference type="PANTHER" id="PTHR22946">
    <property type="entry name" value="DIENELACTONE HYDROLASE DOMAIN-CONTAINING PROTEIN-RELATED"/>
    <property type="match status" value="1"/>
</dbReference>
<accession>A0A7S3LFM0</accession>
<dbReference type="Gene3D" id="3.40.50.1820">
    <property type="entry name" value="alpha/beta hydrolase"/>
    <property type="match status" value="1"/>
</dbReference>
<dbReference type="GO" id="GO:0016787">
    <property type="term" value="F:hydrolase activity"/>
    <property type="evidence" value="ECO:0007669"/>
    <property type="project" value="InterPro"/>
</dbReference>
<dbReference type="InterPro" id="IPR029058">
    <property type="entry name" value="AB_hydrolase_fold"/>
</dbReference>
<organism evidence="2">
    <name type="scientific">Amphora coffeiformis</name>
    <dbReference type="NCBI Taxonomy" id="265554"/>
    <lineage>
        <taxon>Eukaryota</taxon>
        <taxon>Sar</taxon>
        <taxon>Stramenopiles</taxon>
        <taxon>Ochrophyta</taxon>
        <taxon>Bacillariophyta</taxon>
        <taxon>Bacillariophyceae</taxon>
        <taxon>Bacillariophycidae</taxon>
        <taxon>Thalassiophysales</taxon>
        <taxon>Catenulaceae</taxon>
        <taxon>Amphora</taxon>
    </lineage>
</organism>
<protein>
    <recommendedName>
        <fullName evidence="1">Dienelactone hydrolase domain-containing protein</fullName>
    </recommendedName>
</protein>
<evidence type="ECO:0000313" key="2">
    <source>
        <dbReference type="EMBL" id="CAE0421390.1"/>
    </source>
</evidence>
<evidence type="ECO:0000259" key="1">
    <source>
        <dbReference type="Pfam" id="PF01738"/>
    </source>
</evidence>
<dbReference type="EMBL" id="HBIM01024336">
    <property type="protein sequence ID" value="CAE0421390.1"/>
    <property type="molecule type" value="Transcribed_RNA"/>
</dbReference>